<reference evidence="2 3" key="1">
    <citation type="submission" date="2021-04" db="EMBL/GenBank/DDBJ databases">
        <authorList>
            <person name="Bliznina A."/>
        </authorList>
    </citation>
    <scope>NUCLEOTIDE SEQUENCE [LARGE SCALE GENOMIC DNA]</scope>
</reference>
<keyword evidence="3" id="KW-1185">Reference proteome</keyword>
<organism evidence="2 3">
    <name type="scientific">Oikopleura dioica</name>
    <name type="common">Tunicate</name>
    <dbReference type="NCBI Taxonomy" id="34765"/>
    <lineage>
        <taxon>Eukaryota</taxon>
        <taxon>Metazoa</taxon>
        <taxon>Chordata</taxon>
        <taxon>Tunicata</taxon>
        <taxon>Appendicularia</taxon>
        <taxon>Copelata</taxon>
        <taxon>Oikopleuridae</taxon>
        <taxon>Oikopleura</taxon>
    </lineage>
</organism>
<feature type="region of interest" description="Disordered" evidence="1">
    <location>
        <begin position="233"/>
        <end position="295"/>
    </location>
</feature>
<evidence type="ECO:0000256" key="1">
    <source>
        <dbReference type="SAM" id="MobiDB-lite"/>
    </source>
</evidence>
<protein>
    <submittedName>
        <fullName evidence="2">Oidioi.mRNA.OKI2018_I69.PAR.g9794.t1.cds</fullName>
    </submittedName>
</protein>
<name>A0ABN7RRP7_OIKDI</name>
<evidence type="ECO:0000313" key="2">
    <source>
        <dbReference type="EMBL" id="CAG5081129.1"/>
    </source>
</evidence>
<feature type="compositionally biased region" description="Basic residues" evidence="1">
    <location>
        <begin position="45"/>
        <end position="58"/>
    </location>
</feature>
<dbReference type="Proteomes" id="UP001158576">
    <property type="component" value="Chromosome PAR"/>
</dbReference>
<evidence type="ECO:0000313" key="3">
    <source>
        <dbReference type="Proteomes" id="UP001158576"/>
    </source>
</evidence>
<gene>
    <name evidence="2" type="ORF">OKIOD_LOCUS1352</name>
</gene>
<dbReference type="EMBL" id="OU015568">
    <property type="protein sequence ID" value="CAG5081129.1"/>
    <property type="molecule type" value="Genomic_DNA"/>
</dbReference>
<proteinExistence type="predicted"/>
<accession>A0ABN7RRP7</accession>
<feature type="compositionally biased region" description="Basic residues" evidence="1">
    <location>
        <begin position="282"/>
        <end position="295"/>
    </location>
</feature>
<sequence>MGRVATNVKNEFVALTNDYIDKKINKHAKKVASKAYSMANNYQSGKRRRGSPQYFRRRSPNGYYYDQQRLSPSSPEVKKQKLAKKCKNTAILFAEKTKEIIREIASAPPKMATAFSFGPYEARFALCPKNTSEADAIPSLREITHAIETQDGDRPMIIPNKGIFFPFHLFTTRKMNMEPLLPAIGESSEYHAAANTRRSITYPPANNNSVEDDQEVAHEEVMMVETLPLPKIRHLSSSDNDSEIEFNNPLLRRRSIAAPPARPPPPAAAAAAAGKTPIQREQRRRSAMKSRSARK</sequence>
<feature type="region of interest" description="Disordered" evidence="1">
    <location>
        <begin position="39"/>
        <end position="58"/>
    </location>
</feature>